<evidence type="ECO:0000313" key="4">
    <source>
        <dbReference type="EMBL" id="MBC8535750.1"/>
    </source>
</evidence>
<dbReference type="CDD" id="cd04301">
    <property type="entry name" value="NAT_SF"/>
    <property type="match status" value="1"/>
</dbReference>
<keyword evidence="1 4" id="KW-0808">Transferase</keyword>
<gene>
    <name evidence="4" type="ORF">H8695_03470</name>
</gene>
<dbReference type="EMBL" id="JACRSP010000001">
    <property type="protein sequence ID" value="MBC8535750.1"/>
    <property type="molecule type" value="Genomic_DNA"/>
</dbReference>
<dbReference type="Proteomes" id="UP000620366">
    <property type="component" value="Unassembled WGS sequence"/>
</dbReference>
<reference evidence="4" key="1">
    <citation type="submission" date="2020-08" db="EMBL/GenBank/DDBJ databases">
        <title>Genome public.</title>
        <authorList>
            <person name="Liu C."/>
            <person name="Sun Q."/>
        </authorList>
    </citation>
    <scope>NUCLEOTIDE SEQUENCE</scope>
    <source>
        <strain evidence="4">BX7</strain>
    </source>
</reference>
<dbReference type="GO" id="GO:0016747">
    <property type="term" value="F:acyltransferase activity, transferring groups other than amino-acyl groups"/>
    <property type="evidence" value="ECO:0007669"/>
    <property type="project" value="InterPro"/>
</dbReference>
<dbReference type="NCBIfam" id="NF007853">
    <property type="entry name" value="PRK10562.1"/>
    <property type="match status" value="1"/>
</dbReference>
<dbReference type="PANTHER" id="PTHR43800:SF1">
    <property type="entry name" value="PEPTIDYL-LYSINE N-ACETYLTRANSFERASE YJAB"/>
    <property type="match status" value="1"/>
</dbReference>
<organism evidence="4 5">
    <name type="scientific">Feifania hominis</name>
    <dbReference type="NCBI Taxonomy" id="2763660"/>
    <lineage>
        <taxon>Bacteria</taxon>
        <taxon>Bacillati</taxon>
        <taxon>Bacillota</taxon>
        <taxon>Clostridia</taxon>
        <taxon>Eubacteriales</taxon>
        <taxon>Feifaniaceae</taxon>
        <taxon>Feifania</taxon>
    </lineage>
</organism>
<evidence type="ECO:0000313" key="5">
    <source>
        <dbReference type="Proteomes" id="UP000620366"/>
    </source>
</evidence>
<sequence>MIRDFLPRDLENVMQIWLEANQQAHDFVPPDYWRNHYAEVSRLLPQAEVHVLEEGGEILGFIGLDGEYVAGLFVRRDARGRGVGRALLAHARRTHRCLTLQVYRENSRAVAFYEREGFHIQSEQTDESTGCTELLMEWRA</sequence>
<name>A0A926DB48_9FIRM</name>
<accession>A0A926DB48</accession>
<dbReference type="AlphaFoldDB" id="A0A926DB48"/>
<evidence type="ECO:0000256" key="1">
    <source>
        <dbReference type="ARBA" id="ARBA00022679"/>
    </source>
</evidence>
<dbReference type="InterPro" id="IPR016181">
    <property type="entry name" value="Acyl_CoA_acyltransferase"/>
</dbReference>
<evidence type="ECO:0000256" key="2">
    <source>
        <dbReference type="ARBA" id="ARBA00023315"/>
    </source>
</evidence>
<dbReference type="SUPFAM" id="SSF55729">
    <property type="entry name" value="Acyl-CoA N-acyltransferases (Nat)"/>
    <property type="match status" value="1"/>
</dbReference>
<dbReference type="InterPro" id="IPR000182">
    <property type="entry name" value="GNAT_dom"/>
</dbReference>
<proteinExistence type="predicted"/>
<dbReference type="Gene3D" id="3.40.630.30">
    <property type="match status" value="1"/>
</dbReference>
<dbReference type="PANTHER" id="PTHR43800">
    <property type="entry name" value="PEPTIDYL-LYSINE N-ACETYLTRANSFERASE YJAB"/>
    <property type="match status" value="1"/>
</dbReference>
<dbReference type="Pfam" id="PF13508">
    <property type="entry name" value="Acetyltransf_7"/>
    <property type="match status" value="1"/>
</dbReference>
<keyword evidence="5" id="KW-1185">Reference proteome</keyword>
<keyword evidence="2 4" id="KW-0012">Acyltransferase</keyword>
<protein>
    <submittedName>
        <fullName evidence="4">N-acetyltransferase</fullName>
        <ecNumber evidence="4">2.3.1.-</ecNumber>
    </submittedName>
</protein>
<dbReference type="EC" id="2.3.1.-" evidence="4"/>
<feature type="domain" description="N-acetyltransferase" evidence="3">
    <location>
        <begin position="1"/>
        <end position="140"/>
    </location>
</feature>
<comment type="caution">
    <text evidence="4">The sequence shown here is derived from an EMBL/GenBank/DDBJ whole genome shotgun (WGS) entry which is preliminary data.</text>
</comment>
<dbReference type="PROSITE" id="PS51186">
    <property type="entry name" value="GNAT"/>
    <property type="match status" value="1"/>
</dbReference>
<evidence type="ECO:0000259" key="3">
    <source>
        <dbReference type="PROSITE" id="PS51186"/>
    </source>
</evidence>